<sequence length="528" mass="56263">MSVAQAEQQTQRLGAPGMAERVLRGVAAMSVVAIVGYVGQLVIVPVGMHAWGPSRYGEWTSLSALVAFLTMTDLGVQSHVVNRMCAHHARGDHDLFLADLHSALRLQGPLAIGIWILAALVTAVLPLETWLGITTATHLETYLTLALLGFELLLGVPLGALRGTYRATGQLVRAAYLTALKRGVELALPVVLMLAGARFPVVALARVVWALALDVYVVRDLHRQNPWFRLTPLGGDSQAGLRMLAPGALFLLAGLGEFLANQGNLLVIQSVIGGEEVSRFATHRNIANMGRMLSIQLTTVVWPELTALDALGDPSRLVRAHRTTTKLSGFLIGLALLGFLPLAEPVYTAWTLKKLTLDLPTLGMLVAQAVFWGFWGVGSTALLATNRQGRVAVLLTANAALVFVLSVLLVPRFGIRGVAAAALLADLALAAWIVPRAACQALGDRFSGYAREILGALGLGLLVPAALAAVFWWFLPEGIVRAILVPPVFGALALLLFWIALAPEERETARGLAGKIRRKLGGTRGDAA</sequence>
<feature type="transmembrane region" description="Helical" evidence="6">
    <location>
        <begin position="186"/>
        <end position="219"/>
    </location>
</feature>
<accession>A0A4U1J5G4</accession>
<keyword evidence="4 6" id="KW-1133">Transmembrane helix</keyword>
<feature type="transmembrane region" description="Helical" evidence="6">
    <location>
        <begin position="362"/>
        <end position="384"/>
    </location>
</feature>
<name>A0A4U1J5G4_9BACT</name>
<organism evidence="7 8">
    <name type="scientific">Polyangium fumosum</name>
    <dbReference type="NCBI Taxonomy" id="889272"/>
    <lineage>
        <taxon>Bacteria</taxon>
        <taxon>Pseudomonadati</taxon>
        <taxon>Myxococcota</taxon>
        <taxon>Polyangia</taxon>
        <taxon>Polyangiales</taxon>
        <taxon>Polyangiaceae</taxon>
        <taxon>Polyangium</taxon>
    </lineage>
</organism>
<feature type="transmembrane region" description="Helical" evidence="6">
    <location>
        <begin position="56"/>
        <end position="76"/>
    </location>
</feature>
<evidence type="ECO:0000313" key="8">
    <source>
        <dbReference type="Proteomes" id="UP000309215"/>
    </source>
</evidence>
<evidence type="ECO:0000256" key="3">
    <source>
        <dbReference type="ARBA" id="ARBA00022692"/>
    </source>
</evidence>
<feature type="transmembrane region" description="Helical" evidence="6">
    <location>
        <begin position="145"/>
        <end position="165"/>
    </location>
</feature>
<evidence type="ECO:0000256" key="6">
    <source>
        <dbReference type="SAM" id="Phobius"/>
    </source>
</evidence>
<dbReference type="AlphaFoldDB" id="A0A4U1J5G4"/>
<dbReference type="Proteomes" id="UP000309215">
    <property type="component" value="Unassembled WGS sequence"/>
</dbReference>
<dbReference type="RefSeq" id="WP_136932270.1">
    <property type="nucleotide sequence ID" value="NZ_SSMQ01000034.1"/>
</dbReference>
<evidence type="ECO:0000256" key="2">
    <source>
        <dbReference type="ARBA" id="ARBA00022475"/>
    </source>
</evidence>
<reference evidence="7 8" key="1">
    <citation type="submission" date="2019-04" db="EMBL/GenBank/DDBJ databases">
        <authorList>
            <person name="Li Y."/>
            <person name="Wang J."/>
        </authorList>
    </citation>
    <scope>NUCLEOTIDE SEQUENCE [LARGE SCALE GENOMIC DNA]</scope>
    <source>
        <strain evidence="7 8">DSM 14668</strain>
    </source>
</reference>
<feature type="transmembrane region" description="Helical" evidence="6">
    <location>
        <begin position="22"/>
        <end position="44"/>
    </location>
</feature>
<feature type="transmembrane region" description="Helical" evidence="6">
    <location>
        <begin position="329"/>
        <end position="350"/>
    </location>
</feature>
<dbReference type="PANTHER" id="PTHR30250:SF26">
    <property type="entry name" value="PSMA PROTEIN"/>
    <property type="match status" value="1"/>
</dbReference>
<feature type="transmembrane region" description="Helical" evidence="6">
    <location>
        <begin position="110"/>
        <end position="133"/>
    </location>
</feature>
<gene>
    <name evidence="7" type="ORF">E8A74_28655</name>
</gene>
<evidence type="ECO:0000256" key="4">
    <source>
        <dbReference type="ARBA" id="ARBA00022989"/>
    </source>
</evidence>
<dbReference type="PANTHER" id="PTHR30250">
    <property type="entry name" value="PST FAMILY PREDICTED COLANIC ACID TRANSPORTER"/>
    <property type="match status" value="1"/>
</dbReference>
<dbReference type="InterPro" id="IPR050833">
    <property type="entry name" value="Poly_Biosynth_Transport"/>
</dbReference>
<feature type="transmembrane region" description="Helical" evidence="6">
    <location>
        <begin position="391"/>
        <end position="409"/>
    </location>
</feature>
<feature type="transmembrane region" description="Helical" evidence="6">
    <location>
        <begin position="480"/>
        <end position="501"/>
    </location>
</feature>
<keyword evidence="2" id="KW-1003">Cell membrane</keyword>
<keyword evidence="8" id="KW-1185">Reference proteome</keyword>
<comment type="subcellular location">
    <subcellularLocation>
        <location evidence="1">Cell membrane</location>
        <topology evidence="1">Multi-pass membrane protein</topology>
    </subcellularLocation>
</comment>
<evidence type="ECO:0000313" key="7">
    <source>
        <dbReference type="EMBL" id="TKD02465.1"/>
    </source>
</evidence>
<feature type="transmembrane region" description="Helical" evidence="6">
    <location>
        <begin position="415"/>
        <end position="434"/>
    </location>
</feature>
<dbReference type="EMBL" id="SSMQ01000034">
    <property type="protein sequence ID" value="TKD02465.1"/>
    <property type="molecule type" value="Genomic_DNA"/>
</dbReference>
<protein>
    <submittedName>
        <fullName evidence="7">Lipopolysaccharide biosynthesis protein</fullName>
    </submittedName>
</protein>
<keyword evidence="5 6" id="KW-0472">Membrane</keyword>
<evidence type="ECO:0000256" key="5">
    <source>
        <dbReference type="ARBA" id="ARBA00023136"/>
    </source>
</evidence>
<dbReference type="GO" id="GO:0005886">
    <property type="term" value="C:plasma membrane"/>
    <property type="evidence" value="ECO:0007669"/>
    <property type="project" value="UniProtKB-SubCell"/>
</dbReference>
<evidence type="ECO:0000256" key="1">
    <source>
        <dbReference type="ARBA" id="ARBA00004651"/>
    </source>
</evidence>
<comment type="caution">
    <text evidence="7">The sequence shown here is derived from an EMBL/GenBank/DDBJ whole genome shotgun (WGS) entry which is preliminary data.</text>
</comment>
<feature type="transmembrane region" description="Helical" evidence="6">
    <location>
        <begin position="454"/>
        <end position="474"/>
    </location>
</feature>
<dbReference type="OrthoDB" id="7011692at2"/>
<feature type="transmembrane region" description="Helical" evidence="6">
    <location>
        <begin position="239"/>
        <end position="260"/>
    </location>
</feature>
<keyword evidence="3 6" id="KW-0812">Transmembrane</keyword>
<proteinExistence type="predicted"/>